<keyword evidence="3" id="KW-1133">Transmembrane helix</keyword>
<evidence type="ECO:0000313" key="4">
    <source>
        <dbReference type="EMBL" id="KAK7282405.1"/>
    </source>
</evidence>
<accession>A0AAN9ILU7</accession>
<dbReference type="GO" id="GO:0045087">
    <property type="term" value="P:innate immune response"/>
    <property type="evidence" value="ECO:0007669"/>
    <property type="project" value="InterPro"/>
</dbReference>
<dbReference type="EMBL" id="JAYWIO010000002">
    <property type="protein sequence ID" value="KAK7282405.1"/>
    <property type="molecule type" value="Genomic_DNA"/>
</dbReference>
<evidence type="ECO:0000256" key="1">
    <source>
        <dbReference type="ARBA" id="ARBA00011021"/>
    </source>
</evidence>
<evidence type="ECO:0000313" key="5">
    <source>
        <dbReference type="Proteomes" id="UP001372338"/>
    </source>
</evidence>
<evidence type="ECO:0008006" key="6">
    <source>
        <dbReference type="Google" id="ProtNLM"/>
    </source>
</evidence>
<evidence type="ECO:0000256" key="2">
    <source>
        <dbReference type="ARBA" id="ARBA00022821"/>
    </source>
</evidence>
<proteinExistence type="inferred from homology"/>
<name>A0AAN9ILU7_CROPI</name>
<dbReference type="PANTHER" id="PTHR35771:SF3">
    <property type="entry name" value="TRANSMEMBRANE PROTEIN"/>
    <property type="match status" value="1"/>
</dbReference>
<gene>
    <name evidence="4" type="ORF">RIF29_11139</name>
</gene>
<keyword evidence="5" id="KW-1185">Reference proteome</keyword>
<comment type="caution">
    <text evidence="4">The sequence shown here is derived from an EMBL/GenBank/DDBJ whole genome shotgun (WGS) entry which is preliminary data.</text>
</comment>
<dbReference type="AlphaFoldDB" id="A0AAN9ILU7"/>
<dbReference type="PANTHER" id="PTHR35771">
    <property type="entry name" value="TRANSMEMBRANE PROTEIN-RELATED"/>
    <property type="match status" value="1"/>
</dbReference>
<keyword evidence="3" id="KW-0472">Membrane</keyword>
<evidence type="ECO:0000256" key="3">
    <source>
        <dbReference type="SAM" id="Phobius"/>
    </source>
</evidence>
<dbReference type="Pfam" id="PF17232">
    <property type="entry name" value="Pep1_7"/>
    <property type="match status" value="1"/>
</dbReference>
<dbReference type="Proteomes" id="UP001372338">
    <property type="component" value="Unassembled WGS sequence"/>
</dbReference>
<sequence>MEELIIENYRIPWLIWIQLFVFFLLILLLFSFTLFPLDPDTDASAAATTVLPTASTSNHYEIIHHIDDDNNNKHPLDNHDSTTLTVVANRRHHSPEGQNLSIKGEIATSSSMRKEEITEEEASSLSFHPCHYFQLATVAFLKCFGLDSTSDNPPTQRRLKTKES</sequence>
<comment type="similarity">
    <text evidence="1">Belongs to the brassicaceae elicitor peptide family.</text>
</comment>
<organism evidence="4 5">
    <name type="scientific">Crotalaria pallida</name>
    <name type="common">Smooth rattlebox</name>
    <name type="synonym">Crotalaria striata</name>
    <dbReference type="NCBI Taxonomy" id="3830"/>
    <lineage>
        <taxon>Eukaryota</taxon>
        <taxon>Viridiplantae</taxon>
        <taxon>Streptophyta</taxon>
        <taxon>Embryophyta</taxon>
        <taxon>Tracheophyta</taxon>
        <taxon>Spermatophyta</taxon>
        <taxon>Magnoliopsida</taxon>
        <taxon>eudicotyledons</taxon>
        <taxon>Gunneridae</taxon>
        <taxon>Pentapetalae</taxon>
        <taxon>rosids</taxon>
        <taxon>fabids</taxon>
        <taxon>Fabales</taxon>
        <taxon>Fabaceae</taxon>
        <taxon>Papilionoideae</taxon>
        <taxon>50 kb inversion clade</taxon>
        <taxon>genistoids sensu lato</taxon>
        <taxon>core genistoids</taxon>
        <taxon>Crotalarieae</taxon>
        <taxon>Crotalaria</taxon>
    </lineage>
</organism>
<dbReference type="InterPro" id="IPR035176">
    <property type="entry name" value="PEP"/>
</dbReference>
<keyword evidence="3" id="KW-0812">Transmembrane</keyword>
<feature type="transmembrane region" description="Helical" evidence="3">
    <location>
        <begin position="12"/>
        <end position="35"/>
    </location>
</feature>
<keyword evidence="2" id="KW-0611">Plant defense</keyword>
<protein>
    <recommendedName>
        <fullName evidence="6">Transmembrane protein</fullName>
    </recommendedName>
</protein>
<reference evidence="4 5" key="1">
    <citation type="submission" date="2024-01" db="EMBL/GenBank/DDBJ databases">
        <title>The genomes of 5 underutilized Papilionoideae crops provide insights into root nodulation and disease resistanc.</title>
        <authorList>
            <person name="Yuan L."/>
        </authorList>
    </citation>
    <scope>NUCLEOTIDE SEQUENCE [LARGE SCALE GENOMIC DNA]</scope>
    <source>
        <strain evidence="4">ZHUSHIDOU_FW_LH</strain>
        <tissue evidence="4">Leaf</tissue>
    </source>
</reference>